<dbReference type="SUPFAM" id="SSF53383">
    <property type="entry name" value="PLP-dependent transferases"/>
    <property type="match status" value="1"/>
</dbReference>
<evidence type="ECO:0000313" key="4">
    <source>
        <dbReference type="EMBL" id="MEQ2252695.1"/>
    </source>
</evidence>
<proteinExistence type="inferred from homology"/>
<evidence type="ECO:0000313" key="5">
    <source>
        <dbReference type="Proteomes" id="UP001482620"/>
    </source>
</evidence>
<organism evidence="4 5">
    <name type="scientific">Ilyodon furcidens</name>
    <name type="common">goldbreast splitfin</name>
    <dbReference type="NCBI Taxonomy" id="33524"/>
    <lineage>
        <taxon>Eukaryota</taxon>
        <taxon>Metazoa</taxon>
        <taxon>Chordata</taxon>
        <taxon>Craniata</taxon>
        <taxon>Vertebrata</taxon>
        <taxon>Euteleostomi</taxon>
        <taxon>Actinopterygii</taxon>
        <taxon>Neopterygii</taxon>
        <taxon>Teleostei</taxon>
        <taxon>Neoteleostei</taxon>
        <taxon>Acanthomorphata</taxon>
        <taxon>Ovalentaria</taxon>
        <taxon>Atherinomorphae</taxon>
        <taxon>Cyprinodontiformes</taxon>
        <taxon>Goodeidae</taxon>
        <taxon>Ilyodon</taxon>
    </lineage>
</organism>
<comment type="similarity">
    <text evidence="2">Belongs to the class-II pyridoxal-phosphate-dependent aminotransferase family.</text>
</comment>
<reference evidence="4 5" key="1">
    <citation type="submission" date="2021-06" db="EMBL/GenBank/DDBJ databases">
        <authorList>
            <person name="Palmer J.M."/>
        </authorList>
    </citation>
    <scope>NUCLEOTIDE SEQUENCE [LARGE SCALE GENOMIC DNA]</scope>
    <source>
        <strain evidence="5">if_2019</strain>
        <tissue evidence="4">Muscle</tissue>
    </source>
</reference>
<dbReference type="PANTHER" id="PTHR13693:SF79">
    <property type="entry name" value="SERINE PALMITOYLTRANSFERASE 2"/>
    <property type="match status" value="1"/>
</dbReference>
<sequence length="87" mass="9938">MGFIIYGNNESPVVPMMLYMPAKIGAFGQEMLRRNIRVVVVGFPATPIIESRARFCISAAHSQDLLDRVSSHRLRDCWREKNQQSDN</sequence>
<accession>A0ABV0V7P8</accession>
<dbReference type="Gene3D" id="3.90.1150.10">
    <property type="entry name" value="Aspartate Aminotransferase, domain 1"/>
    <property type="match status" value="1"/>
</dbReference>
<keyword evidence="5" id="KW-1185">Reference proteome</keyword>
<comment type="cofactor">
    <cofactor evidence="1">
        <name>pyridoxal 5'-phosphate</name>
        <dbReference type="ChEBI" id="CHEBI:597326"/>
    </cofactor>
</comment>
<dbReference type="InterPro" id="IPR015422">
    <property type="entry name" value="PyrdxlP-dep_Trfase_small"/>
</dbReference>
<keyword evidence="3" id="KW-0808">Transferase</keyword>
<comment type="caution">
    <text evidence="4">The sequence shown here is derived from an EMBL/GenBank/DDBJ whole genome shotgun (WGS) entry which is preliminary data.</text>
</comment>
<dbReference type="PANTHER" id="PTHR13693">
    <property type="entry name" value="CLASS II AMINOTRANSFERASE/8-AMINO-7-OXONONANOATE SYNTHASE"/>
    <property type="match status" value="1"/>
</dbReference>
<dbReference type="EMBL" id="JAHRIQ010095590">
    <property type="protein sequence ID" value="MEQ2252695.1"/>
    <property type="molecule type" value="Genomic_DNA"/>
</dbReference>
<protein>
    <submittedName>
        <fullName evidence="4">Serine palmitoyltransferase 2</fullName>
    </submittedName>
</protein>
<evidence type="ECO:0000256" key="1">
    <source>
        <dbReference type="ARBA" id="ARBA00001933"/>
    </source>
</evidence>
<gene>
    <name evidence="4" type="primary">SPTLC2_4</name>
    <name evidence="4" type="ORF">ILYODFUR_024492</name>
</gene>
<dbReference type="InterPro" id="IPR050087">
    <property type="entry name" value="AON_synthase_class-II"/>
</dbReference>
<evidence type="ECO:0000256" key="2">
    <source>
        <dbReference type="ARBA" id="ARBA00008392"/>
    </source>
</evidence>
<evidence type="ECO:0000256" key="3">
    <source>
        <dbReference type="ARBA" id="ARBA00022679"/>
    </source>
</evidence>
<dbReference type="Proteomes" id="UP001482620">
    <property type="component" value="Unassembled WGS sequence"/>
</dbReference>
<dbReference type="InterPro" id="IPR015424">
    <property type="entry name" value="PyrdxlP-dep_Trfase"/>
</dbReference>
<name>A0ABV0V7P8_9TELE</name>